<reference evidence="1" key="1">
    <citation type="submission" date="2014-09" db="EMBL/GenBank/DDBJ databases">
        <authorList>
            <person name="Magalhaes I.L.F."/>
            <person name="Oliveira U."/>
            <person name="Santos F.R."/>
            <person name="Vidigal T.H.D.A."/>
            <person name="Brescovit A.D."/>
            <person name="Santos A.J."/>
        </authorList>
    </citation>
    <scope>NUCLEOTIDE SEQUENCE</scope>
    <source>
        <tissue evidence="1">Shoot tissue taken approximately 20 cm above the soil surface</tissue>
    </source>
</reference>
<dbReference type="EMBL" id="GBRH01164659">
    <property type="protein sequence ID" value="JAE33237.1"/>
    <property type="molecule type" value="Transcribed_RNA"/>
</dbReference>
<organism evidence="1">
    <name type="scientific">Arundo donax</name>
    <name type="common">Giant reed</name>
    <name type="synonym">Donax arundinaceus</name>
    <dbReference type="NCBI Taxonomy" id="35708"/>
    <lineage>
        <taxon>Eukaryota</taxon>
        <taxon>Viridiplantae</taxon>
        <taxon>Streptophyta</taxon>
        <taxon>Embryophyta</taxon>
        <taxon>Tracheophyta</taxon>
        <taxon>Spermatophyta</taxon>
        <taxon>Magnoliopsida</taxon>
        <taxon>Liliopsida</taxon>
        <taxon>Poales</taxon>
        <taxon>Poaceae</taxon>
        <taxon>PACMAD clade</taxon>
        <taxon>Arundinoideae</taxon>
        <taxon>Arundineae</taxon>
        <taxon>Arundo</taxon>
    </lineage>
</organism>
<evidence type="ECO:0000313" key="1">
    <source>
        <dbReference type="EMBL" id="JAE33237.1"/>
    </source>
</evidence>
<proteinExistence type="predicted"/>
<dbReference type="AlphaFoldDB" id="A0A0A9H922"/>
<sequence length="34" mass="3745">MRSLPVSAKPDSHELPMGSCIKYLLMVGITQGKR</sequence>
<reference evidence="1" key="2">
    <citation type="journal article" date="2015" name="Data Brief">
        <title>Shoot transcriptome of the giant reed, Arundo donax.</title>
        <authorList>
            <person name="Barrero R.A."/>
            <person name="Guerrero F.D."/>
            <person name="Moolhuijzen P."/>
            <person name="Goolsby J.A."/>
            <person name="Tidwell J."/>
            <person name="Bellgard S.E."/>
            <person name="Bellgard M.I."/>
        </authorList>
    </citation>
    <scope>NUCLEOTIDE SEQUENCE</scope>
    <source>
        <tissue evidence="1">Shoot tissue taken approximately 20 cm above the soil surface</tissue>
    </source>
</reference>
<protein>
    <submittedName>
        <fullName evidence="1">Uncharacterized protein</fullName>
    </submittedName>
</protein>
<accession>A0A0A9H922</accession>
<name>A0A0A9H922_ARUDO</name>